<dbReference type="EMBL" id="JBHSFU010000004">
    <property type="protein sequence ID" value="MFC4558146.1"/>
    <property type="molecule type" value="Genomic_DNA"/>
</dbReference>
<name>A0ABV9DHG0_9BACI</name>
<dbReference type="InterPro" id="IPR048062">
    <property type="entry name" value="SE1832-like"/>
</dbReference>
<dbReference type="Proteomes" id="UP001595989">
    <property type="component" value="Unassembled WGS sequence"/>
</dbReference>
<evidence type="ECO:0000313" key="2">
    <source>
        <dbReference type="EMBL" id="MFC4558146.1"/>
    </source>
</evidence>
<dbReference type="NCBIfam" id="NF040877">
    <property type="entry name" value="SE1832_fam"/>
    <property type="match status" value="1"/>
</dbReference>
<feature type="coiled-coil region" evidence="1">
    <location>
        <begin position="3"/>
        <end position="61"/>
    </location>
</feature>
<gene>
    <name evidence="2" type="ORF">ACFO3D_07970</name>
</gene>
<keyword evidence="3" id="KW-1185">Reference proteome</keyword>
<accession>A0ABV9DHG0</accession>
<sequence length="61" mass="6881">MTKKEIEAEIAELKSDYVRIQGDLEKATSFGVNTSTGEKQLIEIERQIAELNKKLDEAKKA</sequence>
<dbReference type="RefSeq" id="WP_390294558.1">
    <property type="nucleotide sequence ID" value="NZ_JBHSFU010000004.1"/>
</dbReference>
<comment type="caution">
    <text evidence="2">The sequence shown here is derived from an EMBL/GenBank/DDBJ whole genome shotgun (WGS) entry which is preliminary data.</text>
</comment>
<keyword evidence="1" id="KW-0175">Coiled coil</keyword>
<reference evidence="3" key="1">
    <citation type="journal article" date="2019" name="Int. J. Syst. Evol. Microbiol.">
        <title>The Global Catalogue of Microorganisms (GCM) 10K type strain sequencing project: providing services to taxonomists for standard genome sequencing and annotation.</title>
        <authorList>
            <consortium name="The Broad Institute Genomics Platform"/>
            <consortium name="The Broad Institute Genome Sequencing Center for Infectious Disease"/>
            <person name="Wu L."/>
            <person name="Ma J."/>
        </authorList>
    </citation>
    <scope>NUCLEOTIDE SEQUENCE [LARGE SCALE GENOMIC DNA]</scope>
    <source>
        <strain evidence="3">CGMCC 4.7426</strain>
    </source>
</reference>
<organism evidence="2 3">
    <name type="scientific">Virgibacillus kekensis</name>
    <dbReference type="NCBI Taxonomy" id="202261"/>
    <lineage>
        <taxon>Bacteria</taxon>
        <taxon>Bacillati</taxon>
        <taxon>Bacillota</taxon>
        <taxon>Bacilli</taxon>
        <taxon>Bacillales</taxon>
        <taxon>Bacillaceae</taxon>
        <taxon>Virgibacillus</taxon>
    </lineage>
</organism>
<protein>
    <submittedName>
        <fullName evidence="2">SE1832 family protein</fullName>
    </submittedName>
</protein>
<evidence type="ECO:0000256" key="1">
    <source>
        <dbReference type="SAM" id="Coils"/>
    </source>
</evidence>
<evidence type="ECO:0000313" key="3">
    <source>
        <dbReference type="Proteomes" id="UP001595989"/>
    </source>
</evidence>
<proteinExistence type="predicted"/>